<sequence length="283" mass="32517">MWLRVILARPLGVALARFKKYNLRYTGEERAPHKGPFIVVTNHQTGVDVIAEGIALRKVLTRSRMIPWGKKEIKRGKEGLFARILWYYFGVIPIDRNATDEAPKAIKKSLNHLRRGKIIFVHPEGARFPHGQLGPFKYGVANLARAVPCPVLPVGVYRRLDSDGGIQVNIGTPFFMPDLEPVFPGQENTPENIFRRQVEMLKKWCEGLDRDRKSMKLMVKMIGVVTYSIDRLEQKITMDRLFRMADPNDSEYLRDKVLEMLPDGWKKVDSADWGENPPLKKPR</sequence>
<name>A0A2N3G5I6_9ACTN</name>
<keyword evidence="2" id="KW-0012">Acyltransferase</keyword>
<evidence type="ECO:0000256" key="1">
    <source>
        <dbReference type="ARBA" id="ARBA00022679"/>
    </source>
</evidence>
<accession>A0A2N3G5I6</accession>
<dbReference type="SMART" id="SM00563">
    <property type="entry name" value="PlsC"/>
    <property type="match status" value="1"/>
</dbReference>
<dbReference type="GO" id="GO:0003841">
    <property type="term" value="F:1-acylglycerol-3-phosphate O-acyltransferase activity"/>
    <property type="evidence" value="ECO:0007669"/>
    <property type="project" value="TreeGrafter"/>
</dbReference>
<dbReference type="AlphaFoldDB" id="A0A2N3G5I6"/>
<protein>
    <recommendedName>
        <fullName evidence="3">Phospholipid/glycerol acyltransferase domain-containing protein</fullName>
    </recommendedName>
</protein>
<dbReference type="EMBL" id="PHEX01000039">
    <property type="protein sequence ID" value="PKQ27976.1"/>
    <property type="molecule type" value="Genomic_DNA"/>
</dbReference>
<organism evidence="4 5">
    <name type="scientific">Candidatus Anoxymicrobium japonicum</name>
    <dbReference type="NCBI Taxonomy" id="2013648"/>
    <lineage>
        <taxon>Bacteria</taxon>
        <taxon>Bacillati</taxon>
        <taxon>Actinomycetota</taxon>
        <taxon>Candidatus Geothermincolia</taxon>
        <taxon>Candidatus Geothermincolales</taxon>
        <taxon>Candidatus Anoxymicrobiaceae</taxon>
        <taxon>Candidatus Anoxymicrobium</taxon>
    </lineage>
</organism>
<dbReference type="Proteomes" id="UP000233654">
    <property type="component" value="Unassembled WGS sequence"/>
</dbReference>
<dbReference type="CDD" id="cd07989">
    <property type="entry name" value="LPLAT_AGPAT-like"/>
    <property type="match status" value="1"/>
</dbReference>
<dbReference type="InterPro" id="IPR002123">
    <property type="entry name" value="Plipid/glycerol_acylTrfase"/>
</dbReference>
<proteinExistence type="predicted"/>
<evidence type="ECO:0000313" key="5">
    <source>
        <dbReference type="Proteomes" id="UP000233654"/>
    </source>
</evidence>
<dbReference type="GO" id="GO:0006654">
    <property type="term" value="P:phosphatidic acid biosynthetic process"/>
    <property type="evidence" value="ECO:0007669"/>
    <property type="project" value="TreeGrafter"/>
</dbReference>
<evidence type="ECO:0000259" key="3">
    <source>
        <dbReference type="SMART" id="SM00563"/>
    </source>
</evidence>
<dbReference type="PANTHER" id="PTHR10434:SF11">
    <property type="entry name" value="1-ACYL-SN-GLYCEROL-3-PHOSPHATE ACYLTRANSFERASE"/>
    <property type="match status" value="1"/>
</dbReference>
<evidence type="ECO:0000256" key="2">
    <source>
        <dbReference type="ARBA" id="ARBA00023315"/>
    </source>
</evidence>
<comment type="caution">
    <text evidence="4">The sequence shown here is derived from an EMBL/GenBank/DDBJ whole genome shotgun (WGS) entry which is preliminary data.</text>
</comment>
<dbReference type="PANTHER" id="PTHR10434">
    <property type="entry name" value="1-ACYL-SN-GLYCEROL-3-PHOSPHATE ACYLTRANSFERASE"/>
    <property type="match status" value="1"/>
</dbReference>
<feature type="domain" description="Phospholipid/glycerol acyltransferase" evidence="3">
    <location>
        <begin position="37"/>
        <end position="159"/>
    </location>
</feature>
<evidence type="ECO:0000313" key="4">
    <source>
        <dbReference type="EMBL" id="PKQ27976.1"/>
    </source>
</evidence>
<reference evidence="4 5" key="1">
    <citation type="journal article" date="2017" name="ISME J.">
        <title>Potential for microbial H2 and metal transformations associated with novel bacteria and archaea in deep terrestrial subsurface sediments.</title>
        <authorList>
            <person name="Hernsdorf A.W."/>
            <person name="Amano Y."/>
            <person name="Miyakawa K."/>
            <person name="Ise K."/>
            <person name="Suzuki Y."/>
            <person name="Anantharaman K."/>
            <person name="Probst A."/>
            <person name="Burstein D."/>
            <person name="Thomas B.C."/>
            <person name="Banfield J.F."/>
        </authorList>
    </citation>
    <scope>NUCLEOTIDE SEQUENCE [LARGE SCALE GENOMIC DNA]</scope>
    <source>
        <strain evidence="4">HGW-Actinobacteria-3</strain>
    </source>
</reference>
<keyword evidence="1" id="KW-0808">Transferase</keyword>
<gene>
    <name evidence="4" type="ORF">CVT63_05110</name>
</gene>
<dbReference type="SUPFAM" id="SSF69593">
    <property type="entry name" value="Glycerol-3-phosphate (1)-acyltransferase"/>
    <property type="match status" value="1"/>
</dbReference>
<dbReference type="Pfam" id="PF01553">
    <property type="entry name" value="Acyltransferase"/>
    <property type="match status" value="1"/>
</dbReference>